<protein>
    <submittedName>
        <fullName evidence="2">Uncharacterized protein</fullName>
    </submittedName>
</protein>
<evidence type="ECO:0000313" key="3">
    <source>
        <dbReference type="Proteomes" id="UP000887116"/>
    </source>
</evidence>
<accession>A0A8X6LBT9</accession>
<keyword evidence="3" id="KW-1185">Reference proteome</keyword>
<evidence type="ECO:0000313" key="2">
    <source>
        <dbReference type="EMBL" id="GFR05036.1"/>
    </source>
</evidence>
<dbReference type="EMBL" id="BMAO01025807">
    <property type="protein sequence ID" value="GFR05036.1"/>
    <property type="molecule type" value="Genomic_DNA"/>
</dbReference>
<feature type="region of interest" description="Disordered" evidence="1">
    <location>
        <begin position="115"/>
        <end position="137"/>
    </location>
</feature>
<proteinExistence type="predicted"/>
<gene>
    <name evidence="2" type="ORF">TNCT_693421</name>
</gene>
<dbReference type="AlphaFoldDB" id="A0A8X6LBT9"/>
<organism evidence="2 3">
    <name type="scientific">Trichonephila clavata</name>
    <name type="common">Joro spider</name>
    <name type="synonym">Nephila clavata</name>
    <dbReference type="NCBI Taxonomy" id="2740835"/>
    <lineage>
        <taxon>Eukaryota</taxon>
        <taxon>Metazoa</taxon>
        <taxon>Ecdysozoa</taxon>
        <taxon>Arthropoda</taxon>
        <taxon>Chelicerata</taxon>
        <taxon>Arachnida</taxon>
        <taxon>Araneae</taxon>
        <taxon>Araneomorphae</taxon>
        <taxon>Entelegynae</taxon>
        <taxon>Araneoidea</taxon>
        <taxon>Nephilidae</taxon>
        <taxon>Trichonephila</taxon>
    </lineage>
</organism>
<evidence type="ECO:0000256" key="1">
    <source>
        <dbReference type="SAM" id="MobiDB-lite"/>
    </source>
</evidence>
<comment type="caution">
    <text evidence="2">The sequence shown here is derived from an EMBL/GenBank/DDBJ whole genome shotgun (WGS) entry which is preliminary data.</text>
</comment>
<dbReference type="Proteomes" id="UP000887116">
    <property type="component" value="Unassembled WGS sequence"/>
</dbReference>
<sequence>MGMFDRRRELSVYSLTTLSYGADITGAVDSPFLWMITLANTRLGSSTNTTTLRIFLGWRGSTSFPLKIDSDTLNTSMTTLPSPAPKRLQELRSAQNFVKQPINSDKLETIARFGKKTGSPNQKENWIISPGSRLGSR</sequence>
<reference evidence="2" key="1">
    <citation type="submission" date="2020-07" db="EMBL/GenBank/DDBJ databases">
        <title>Multicomponent nature underlies the extraordinary mechanical properties of spider dragline silk.</title>
        <authorList>
            <person name="Kono N."/>
            <person name="Nakamura H."/>
            <person name="Mori M."/>
            <person name="Yoshida Y."/>
            <person name="Ohtoshi R."/>
            <person name="Malay A.D."/>
            <person name="Moran D.A.P."/>
            <person name="Tomita M."/>
            <person name="Numata K."/>
            <person name="Arakawa K."/>
        </authorList>
    </citation>
    <scope>NUCLEOTIDE SEQUENCE</scope>
</reference>
<name>A0A8X6LBT9_TRICU</name>